<dbReference type="InterPro" id="IPR027417">
    <property type="entry name" value="P-loop_NTPase"/>
</dbReference>
<accession>A0A554A3W2</accession>
<dbReference type="PANTHER" id="PTHR30580">
    <property type="entry name" value="PRIMOSOMAL PROTEIN N"/>
    <property type="match status" value="1"/>
</dbReference>
<dbReference type="SUPFAM" id="SSF52540">
    <property type="entry name" value="P-loop containing nucleoside triphosphate hydrolases"/>
    <property type="match status" value="1"/>
</dbReference>
<evidence type="ECO:0000259" key="5">
    <source>
        <dbReference type="PROSITE" id="PS51194"/>
    </source>
</evidence>
<dbReference type="Gene3D" id="3.40.50.300">
    <property type="entry name" value="P-loop containing nucleotide triphosphate hydrolases"/>
    <property type="match status" value="2"/>
</dbReference>
<dbReference type="GO" id="GO:0006310">
    <property type="term" value="P:DNA recombination"/>
    <property type="evidence" value="ECO:0007669"/>
    <property type="project" value="TreeGrafter"/>
</dbReference>
<keyword evidence="6" id="KW-0347">Helicase</keyword>
<dbReference type="Pfam" id="PF00271">
    <property type="entry name" value="Helicase_C"/>
    <property type="match status" value="1"/>
</dbReference>
<dbReference type="OrthoDB" id="2077914at2"/>
<dbReference type="GO" id="GO:0006270">
    <property type="term" value="P:DNA replication initiation"/>
    <property type="evidence" value="ECO:0007669"/>
    <property type="project" value="TreeGrafter"/>
</dbReference>
<proteinExistence type="predicted"/>
<keyword evidence="2" id="KW-0067">ATP-binding</keyword>
<dbReference type="Proteomes" id="UP000318521">
    <property type="component" value="Unassembled WGS sequence"/>
</dbReference>
<evidence type="ECO:0000256" key="1">
    <source>
        <dbReference type="ARBA" id="ARBA00022741"/>
    </source>
</evidence>
<keyword evidence="6" id="KW-0378">Hydrolase</keyword>
<feature type="domain" description="Helicase ATP-binding" evidence="4">
    <location>
        <begin position="123"/>
        <end position="275"/>
    </location>
</feature>
<dbReference type="AlphaFoldDB" id="A0A554A3W2"/>
<dbReference type="GO" id="GO:0043138">
    <property type="term" value="F:3'-5' DNA helicase activity"/>
    <property type="evidence" value="ECO:0007669"/>
    <property type="project" value="TreeGrafter"/>
</dbReference>
<keyword evidence="3" id="KW-0238">DNA-binding</keyword>
<sequence length="446" mass="49932">MRRFLSGRRLTRKEIPFDQEIILEHEKQGYIQVEPGLSGKVPYLTCKRCNNQNPSLFANHPSPFSDAPIHYCRHCLSLGKISTTTDLLTWLEPPSPMQKIPSTPLKWEGTLSPGQKKASDQVISAIKERSSILVWAVCGAGKTEVLFRGIESALLDAKRVLLATPRTDVVKELAPRFKQAFPDVEQAALYGGHTKQDTTASLILATTHQVLRFYRTFDVVIVDEIDAFPFSFDPSLQYGVHQAAAPHASRVYLSATPSKTLLRSKGLEVVRIPRRYHGYDLPVPRLQWCGNWRKSLRKQRLPQVIKQWVVIHVNKRIPALLFVPSIKVLHEVSAILTSLSIPHAAVHSDAPDRHTHIQSFRDSSIPLLVTTTILERGITISKVEIGVLGAEADIFTEAALVQISGRVGRDKQFPQGDAVFFHYGRTDAMIAAKNHIKKMNELESGE</sequence>
<dbReference type="RefSeq" id="WP_143846691.1">
    <property type="nucleotide sequence ID" value="NZ_VLXZ01000001.1"/>
</dbReference>
<name>A0A554A3W2_9BACI</name>
<evidence type="ECO:0000313" key="6">
    <source>
        <dbReference type="EMBL" id="TSB48346.1"/>
    </source>
</evidence>
<evidence type="ECO:0000256" key="3">
    <source>
        <dbReference type="ARBA" id="ARBA00023125"/>
    </source>
</evidence>
<reference evidence="6 7" key="1">
    <citation type="submission" date="2019-07" db="EMBL/GenBank/DDBJ databases">
        <authorList>
            <person name="Park Y.J."/>
            <person name="Jeong S.E."/>
            <person name="Jung H.S."/>
        </authorList>
    </citation>
    <scope>NUCLEOTIDE SEQUENCE [LARGE SCALE GENOMIC DNA]</scope>
    <source>
        <strain evidence="7">P16(2019)</strain>
    </source>
</reference>
<comment type="caution">
    <text evidence="6">The sequence shown here is derived from an EMBL/GenBank/DDBJ whole genome shotgun (WGS) entry which is preliminary data.</text>
</comment>
<evidence type="ECO:0000256" key="2">
    <source>
        <dbReference type="ARBA" id="ARBA00022840"/>
    </source>
</evidence>
<protein>
    <submittedName>
        <fullName evidence="6">DEAD/DEAH box helicase</fullName>
    </submittedName>
</protein>
<evidence type="ECO:0000313" key="7">
    <source>
        <dbReference type="Proteomes" id="UP000318521"/>
    </source>
</evidence>
<keyword evidence="7" id="KW-1185">Reference proteome</keyword>
<dbReference type="Pfam" id="PF04851">
    <property type="entry name" value="ResIII"/>
    <property type="match status" value="1"/>
</dbReference>
<keyword evidence="1" id="KW-0547">Nucleotide-binding</keyword>
<dbReference type="GO" id="GO:0006302">
    <property type="term" value="P:double-strand break repair"/>
    <property type="evidence" value="ECO:0007669"/>
    <property type="project" value="TreeGrafter"/>
</dbReference>
<dbReference type="CDD" id="cd18785">
    <property type="entry name" value="SF2_C"/>
    <property type="match status" value="1"/>
</dbReference>
<dbReference type="SMART" id="SM00487">
    <property type="entry name" value="DEXDc"/>
    <property type="match status" value="1"/>
</dbReference>
<gene>
    <name evidence="6" type="ORF">FN960_01980</name>
</gene>
<dbReference type="InterPro" id="IPR006935">
    <property type="entry name" value="Helicase/UvrB_N"/>
</dbReference>
<dbReference type="GO" id="GO:0003677">
    <property type="term" value="F:DNA binding"/>
    <property type="evidence" value="ECO:0007669"/>
    <property type="project" value="UniProtKB-KW"/>
</dbReference>
<dbReference type="InterPro" id="IPR014001">
    <property type="entry name" value="Helicase_ATP-bd"/>
</dbReference>
<dbReference type="GO" id="GO:0005524">
    <property type="term" value="F:ATP binding"/>
    <property type="evidence" value="ECO:0007669"/>
    <property type="project" value="UniProtKB-KW"/>
</dbReference>
<dbReference type="PANTHER" id="PTHR30580:SF1">
    <property type="entry name" value="COMF OPERON PROTEIN 1"/>
    <property type="match status" value="1"/>
</dbReference>
<dbReference type="InterPro" id="IPR001650">
    <property type="entry name" value="Helicase_C-like"/>
</dbReference>
<organism evidence="6 7">
    <name type="scientific">Alkalicoccobacillus porphyridii</name>
    <dbReference type="NCBI Taxonomy" id="2597270"/>
    <lineage>
        <taxon>Bacteria</taxon>
        <taxon>Bacillati</taxon>
        <taxon>Bacillota</taxon>
        <taxon>Bacilli</taxon>
        <taxon>Bacillales</taxon>
        <taxon>Bacillaceae</taxon>
        <taxon>Alkalicoccobacillus</taxon>
    </lineage>
</organism>
<dbReference type="PROSITE" id="PS51192">
    <property type="entry name" value="HELICASE_ATP_BIND_1"/>
    <property type="match status" value="1"/>
</dbReference>
<dbReference type="GO" id="GO:0016787">
    <property type="term" value="F:hydrolase activity"/>
    <property type="evidence" value="ECO:0007669"/>
    <property type="project" value="InterPro"/>
</dbReference>
<dbReference type="SMART" id="SM00490">
    <property type="entry name" value="HELICc"/>
    <property type="match status" value="1"/>
</dbReference>
<feature type="domain" description="Helicase C-terminal" evidence="5">
    <location>
        <begin position="304"/>
        <end position="446"/>
    </location>
</feature>
<dbReference type="PROSITE" id="PS51194">
    <property type="entry name" value="HELICASE_CTER"/>
    <property type="match status" value="1"/>
</dbReference>
<evidence type="ECO:0000259" key="4">
    <source>
        <dbReference type="PROSITE" id="PS51192"/>
    </source>
</evidence>
<dbReference type="EMBL" id="VLXZ01000001">
    <property type="protein sequence ID" value="TSB48346.1"/>
    <property type="molecule type" value="Genomic_DNA"/>
</dbReference>